<reference evidence="2" key="1">
    <citation type="journal article" date="2019" name="Int. J. Syst. Evol. Microbiol.">
        <title>The Global Catalogue of Microorganisms (GCM) 10K type strain sequencing project: providing services to taxonomists for standard genome sequencing and annotation.</title>
        <authorList>
            <consortium name="The Broad Institute Genomics Platform"/>
            <consortium name="The Broad Institute Genome Sequencing Center for Infectious Disease"/>
            <person name="Wu L."/>
            <person name="Ma J."/>
        </authorList>
    </citation>
    <scope>NUCLEOTIDE SEQUENCE [LARGE SCALE GENOMIC DNA]</scope>
    <source>
        <strain evidence="2">JCM 18514</strain>
    </source>
</reference>
<accession>A0ABP9SIX1</accession>
<name>A0ABP9SIX1_9MICC</name>
<dbReference type="Proteomes" id="UP001500200">
    <property type="component" value="Unassembled WGS sequence"/>
</dbReference>
<evidence type="ECO:0000313" key="1">
    <source>
        <dbReference type="EMBL" id="GAA5195771.1"/>
    </source>
</evidence>
<comment type="caution">
    <text evidence="1">The sequence shown here is derived from an EMBL/GenBank/DDBJ whole genome shotgun (WGS) entry which is preliminary data.</text>
</comment>
<sequence>MVFDRDPDERKVWWALMAARPAEEPLWTALSTVLSAFAEQHGSLMPLQRRLKADSPTLAQSTRDLGEQFLEDLRDWVLTREGDEVSAALQLNMALAANRTAYQFWGPDEPYERYLQLLAECLHRAGAGFTTKAAHGIR</sequence>
<evidence type="ECO:0000313" key="2">
    <source>
        <dbReference type="Proteomes" id="UP001500200"/>
    </source>
</evidence>
<evidence type="ECO:0008006" key="3">
    <source>
        <dbReference type="Google" id="ProtNLM"/>
    </source>
</evidence>
<keyword evidence="2" id="KW-1185">Reference proteome</keyword>
<organism evidence="1 2">
    <name type="scientific">Arthrobacter gyeryongensis</name>
    <dbReference type="NCBI Taxonomy" id="1650592"/>
    <lineage>
        <taxon>Bacteria</taxon>
        <taxon>Bacillati</taxon>
        <taxon>Actinomycetota</taxon>
        <taxon>Actinomycetes</taxon>
        <taxon>Micrococcales</taxon>
        <taxon>Micrococcaceae</taxon>
        <taxon>Arthrobacter</taxon>
    </lineage>
</organism>
<dbReference type="RefSeq" id="WP_345449841.1">
    <property type="nucleotide sequence ID" value="NZ_BAABKK010000015.1"/>
</dbReference>
<protein>
    <recommendedName>
        <fullName evidence="3">MftR C-terminal domain-containing protein</fullName>
    </recommendedName>
</protein>
<dbReference type="Gene3D" id="1.10.357.10">
    <property type="entry name" value="Tetracycline Repressor, domain 2"/>
    <property type="match status" value="1"/>
</dbReference>
<proteinExistence type="predicted"/>
<gene>
    <name evidence="1" type="ORF">GCM10023346_26650</name>
</gene>
<dbReference type="EMBL" id="BAABKK010000015">
    <property type="protein sequence ID" value="GAA5195771.1"/>
    <property type="molecule type" value="Genomic_DNA"/>
</dbReference>